<accession>X0UZ95</accession>
<evidence type="ECO:0000313" key="3">
    <source>
        <dbReference type="EMBL" id="GAG11150.1"/>
    </source>
</evidence>
<dbReference type="PROSITE" id="PS50112">
    <property type="entry name" value="PAS"/>
    <property type="match status" value="1"/>
</dbReference>
<dbReference type="NCBIfam" id="TIGR00229">
    <property type="entry name" value="sensory_box"/>
    <property type="match status" value="1"/>
</dbReference>
<protein>
    <recommendedName>
        <fullName evidence="4">PAS domain-containing protein</fullName>
    </recommendedName>
</protein>
<dbReference type="EMBL" id="BARS01028668">
    <property type="protein sequence ID" value="GAG11150.1"/>
    <property type="molecule type" value="Genomic_DNA"/>
</dbReference>
<sequence length="264" mass="29192">MAAINGRSIAEHLGRAIREVVPDVADKVEPIFRRVFRTGEPALDHKVHGYTAAEPQTRLDWLVSYHPLESEAGSVEFVSAVVLEITGRKRAEIALRESEEQYRLLVEHTGMPITIFDREGRCLFSNQIAAQNLGLTPEGLVGKTLHDLFPKEAADRLVGQLSEILDTGIGIQTENLLETTTGKRWFWSILQPVQASSGGVPGVQIVSRDLTERKLMKEALAESEAKNRAILNAIPDLMFRLGHEGRVLDFSAGQVEDLAVPPEQ</sequence>
<dbReference type="SUPFAM" id="SSF55785">
    <property type="entry name" value="PYP-like sensor domain (PAS domain)"/>
    <property type="match status" value="3"/>
</dbReference>
<dbReference type="Pfam" id="PF08448">
    <property type="entry name" value="PAS_4"/>
    <property type="match status" value="2"/>
</dbReference>
<dbReference type="InterPro" id="IPR000014">
    <property type="entry name" value="PAS"/>
</dbReference>
<dbReference type="PANTHER" id="PTHR44757:SF2">
    <property type="entry name" value="BIOFILM ARCHITECTURE MAINTENANCE PROTEIN MBAA"/>
    <property type="match status" value="1"/>
</dbReference>
<dbReference type="InterPro" id="IPR013656">
    <property type="entry name" value="PAS_4"/>
</dbReference>
<comment type="caution">
    <text evidence="3">The sequence shown here is derived from an EMBL/GenBank/DDBJ whole genome shotgun (WGS) entry which is preliminary data.</text>
</comment>
<feature type="domain" description="PAS" evidence="1">
    <location>
        <begin position="98"/>
        <end position="168"/>
    </location>
</feature>
<dbReference type="InterPro" id="IPR035965">
    <property type="entry name" value="PAS-like_dom_sf"/>
</dbReference>
<reference evidence="3" key="1">
    <citation type="journal article" date="2014" name="Front. Microbiol.">
        <title>High frequency of phylogenetically diverse reductive dehalogenase-homologous genes in deep subseafloor sedimentary metagenomes.</title>
        <authorList>
            <person name="Kawai M."/>
            <person name="Futagami T."/>
            <person name="Toyoda A."/>
            <person name="Takaki Y."/>
            <person name="Nishi S."/>
            <person name="Hori S."/>
            <person name="Arai W."/>
            <person name="Tsubouchi T."/>
            <person name="Morono Y."/>
            <person name="Uchiyama I."/>
            <person name="Ito T."/>
            <person name="Fujiyama A."/>
            <person name="Inagaki F."/>
            <person name="Takami H."/>
        </authorList>
    </citation>
    <scope>NUCLEOTIDE SEQUENCE</scope>
    <source>
        <strain evidence="3">Expedition CK06-06</strain>
    </source>
</reference>
<name>X0UZ95_9ZZZZ</name>
<dbReference type="Gene3D" id="3.30.450.20">
    <property type="entry name" value="PAS domain"/>
    <property type="match status" value="3"/>
</dbReference>
<dbReference type="PANTHER" id="PTHR44757">
    <property type="entry name" value="DIGUANYLATE CYCLASE DGCP"/>
    <property type="match status" value="1"/>
</dbReference>
<dbReference type="CDD" id="cd00130">
    <property type="entry name" value="PAS"/>
    <property type="match status" value="1"/>
</dbReference>
<evidence type="ECO:0008006" key="4">
    <source>
        <dbReference type="Google" id="ProtNLM"/>
    </source>
</evidence>
<proteinExistence type="predicted"/>
<dbReference type="AlphaFoldDB" id="X0UZ95"/>
<gene>
    <name evidence="3" type="ORF">S01H1_44907</name>
</gene>
<evidence type="ECO:0000259" key="2">
    <source>
        <dbReference type="PROSITE" id="PS50113"/>
    </source>
</evidence>
<feature type="non-terminal residue" evidence="3">
    <location>
        <position position="264"/>
    </location>
</feature>
<dbReference type="PROSITE" id="PS50113">
    <property type="entry name" value="PAC"/>
    <property type="match status" value="1"/>
</dbReference>
<dbReference type="SMART" id="SM00091">
    <property type="entry name" value="PAS"/>
    <property type="match status" value="1"/>
</dbReference>
<evidence type="ECO:0000259" key="1">
    <source>
        <dbReference type="PROSITE" id="PS50112"/>
    </source>
</evidence>
<organism evidence="3">
    <name type="scientific">marine sediment metagenome</name>
    <dbReference type="NCBI Taxonomy" id="412755"/>
    <lineage>
        <taxon>unclassified sequences</taxon>
        <taxon>metagenomes</taxon>
        <taxon>ecological metagenomes</taxon>
    </lineage>
</organism>
<dbReference type="InterPro" id="IPR052155">
    <property type="entry name" value="Biofilm_reg_signaling"/>
</dbReference>
<dbReference type="InterPro" id="IPR000700">
    <property type="entry name" value="PAS-assoc_C"/>
</dbReference>
<feature type="domain" description="PAC" evidence="2">
    <location>
        <begin position="171"/>
        <end position="222"/>
    </location>
</feature>